<dbReference type="Pfam" id="PF03715">
    <property type="entry name" value="Noc2"/>
    <property type="match status" value="1"/>
</dbReference>
<evidence type="ECO:0000313" key="7">
    <source>
        <dbReference type="RefSeq" id="XP_016447200.1"/>
    </source>
</evidence>
<evidence type="ECO:0000256" key="4">
    <source>
        <dbReference type="SAM" id="MobiDB-lite"/>
    </source>
</evidence>
<evidence type="ECO:0000313" key="6">
    <source>
        <dbReference type="Proteomes" id="UP000790787"/>
    </source>
</evidence>
<keyword evidence="5" id="KW-0812">Transmembrane</keyword>
<reference evidence="6" key="1">
    <citation type="journal article" date="2014" name="Nat. Commun.">
        <title>The tobacco genome sequence and its comparison with those of tomato and potato.</title>
        <authorList>
            <person name="Sierro N."/>
            <person name="Battey J.N."/>
            <person name="Ouadi S."/>
            <person name="Bakaher N."/>
            <person name="Bovet L."/>
            <person name="Willig A."/>
            <person name="Goepfert S."/>
            <person name="Peitsch M.C."/>
            <person name="Ivanov N.V."/>
        </authorList>
    </citation>
    <scope>NUCLEOTIDE SEQUENCE [LARGE SCALE GENOMIC DNA]</scope>
</reference>
<dbReference type="OrthoDB" id="10266662at2759"/>
<dbReference type="PANTHER" id="PTHR12687">
    <property type="entry name" value="NUCLEOLAR COMPLEX 2 AND RAD4-RELATED"/>
    <property type="match status" value="1"/>
</dbReference>
<feature type="compositionally biased region" description="Basic residues" evidence="4">
    <location>
        <begin position="704"/>
        <end position="720"/>
    </location>
</feature>
<dbReference type="InterPro" id="IPR005343">
    <property type="entry name" value="Noc2"/>
</dbReference>
<feature type="region of interest" description="Disordered" evidence="4">
    <location>
        <begin position="605"/>
        <end position="726"/>
    </location>
</feature>
<feature type="region of interest" description="Disordered" evidence="4">
    <location>
        <begin position="1"/>
        <end position="39"/>
    </location>
</feature>
<evidence type="ECO:0000256" key="2">
    <source>
        <dbReference type="ARBA" id="ARBA00005907"/>
    </source>
</evidence>
<dbReference type="PANTHER" id="PTHR12687:SF4">
    <property type="entry name" value="NUCLEOLAR COMPLEX PROTEIN 2 HOMOLOG"/>
    <property type="match status" value="1"/>
</dbReference>
<accession>A0A1S3Y550</accession>
<feature type="region of interest" description="Disordered" evidence="4">
    <location>
        <begin position="359"/>
        <end position="378"/>
    </location>
</feature>
<keyword evidence="3" id="KW-0539">Nucleus</keyword>
<proteinExistence type="inferred from homology"/>
<organism evidence="6 7">
    <name type="scientific">Nicotiana tabacum</name>
    <name type="common">Common tobacco</name>
    <dbReference type="NCBI Taxonomy" id="4097"/>
    <lineage>
        <taxon>Eukaryota</taxon>
        <taxon>Viridiplantae</taxon>
        <taxon>Streptophyta</taxon>
        <taxon>Embryophyta</taxon>
        <taxon>Tracheophyta</taxon>
        <taxon>Spermatophyta</taxon>
        <taxon>Magnoliopsida</taxon>
        <taxon>eudicotyledons</taxon>
        <taxon>Gunneridae</taxon>
        <taxon>Pentapetalae</taxon>
        <taxon>asterids</taxon>
        <taxon>lamiids</taxon>
        <taxon>Solanales</taxon>
        <taxon>Solanaceae</taxon>
        <taxon>Nicotianoideae</taxon>
        <taxon>Nicotianeae</taxon>
        <taxon>Nicotiana</taxon>
    </lineage>
</organism>
<keyword evidence="5" id="KW-1133">Transmembrane helix</keyword>
<feature type="transmembrane region" description="Helical" evidence="5">
    <location>
        <begin position="261"/>
        <end position="281"/>
    </location>
</feature>
<dbReference type="RefSeq" id="XP_016447200.1">
    <property type="nucleotide sequence ID" value="XM_016591714.2"/>
</dbReference>
<dbReference type="RefSeq" id="XP_016447200.1">
    <property type="nucleotide sequence ID" value="XM_016591714.1"/>
</dbReference>
<evidence type="ECO:0000256" key="3">
    <source>
        <dbReference type="ARBA" id="ARBA00023242"/>
    </source>
</evidence>
<keyword evidence="5" id="KW-0472">Membrane</keyword>
<dbReference type="Proteomes" id="UP000790787">
    <property type="component" value="Chromosome 17"/>
</dbReference>
<feature type="compositionally biased region" description="Acidic residues" evidence="4">
    <location>
        <begin position="659"/>
        <end position="669"/>
    </location>
</feature>
<protein>
    <submittedName>
        <fullName evidence="7">Nucleolar complex protein 2 homolog isoform X2</fullName>
    </submittedName>
    <submittedName>
        <fullName evidence="7">Nucleolar complex-associated protein 2 isoform X2</fullName>
    </submittedName>
</protein>
<gene>
    <name evidence="7" type="primary">LOC107772222</name>
</gene>
<evidence type="ECO:0000256" key="1">
    <source>
        <dbReference type="ARBA" id="ARBA00004123"/>
    </source>
</evidence>
<evidence type="ECO:0000256" key="5">
    <source>
        <dbReference type="SAM" id="Phobius"/>
    </source>
</evidence>
<dbReference type="AlphaFoldDB" id="A0A1S3Y550"/>
<feature type="compositionally biased region" description="Acidic residues" evidence="4">
    <location>
        <begin position="676"/>
        <end position="690"/>
    </location>
</feature>
<reference evidence="7" key="2">
    <citation type="submission" date="2025-08" db="UniProtKB">
        <authorList>
            <consortium name="RefSeq"/>
        </authorList>
    </citation>
    <scope>IDENTIFICATION</scope>
    <source>
        <tissue evidence="7">Leaf</tissue>
    </source>
</reference>
<feature type="compositionally biased region" description="Acidic residues" evidence="4">
    <location>
        <begin position="610"/>
        <end position="619"/>
    </location>
</feature>
<feature type="compositionally biased region" description="Acidic residues" evidence="4">
    <location>
        <begin position="67"/>
        <end position="94"/>
    </location>
</feature>
<feature type="compositionally biased region" description="Basic residues" evidence="4">
    <location>
        <begin position="1"/>
        <end position="13"/>
    </location>
</feature>
<comment type="subcellular location">
    <subcellularLocation>
        <location evidence="1">Nucleus</location>
    </subcellularLocation>
</comment>
<comment type="similarity">
    <text evidence="2">Belongs to the NOC2 family.</text>
</comment>
<name>A0A1S3Y550_TOBAC</name>
<feature type="region of interest" description="Disordered" evidence="4">
    <location>
        <begin position="64"/>
        <end position="94"/>
    </location>
</feature>
<sequence>MGTKNKASKKLSKKSSGVEENTDEVMPKSSTKQNVMSHVEQLKRLQEKDPEFYQFLQEHDKELLEFDDKDIDDDAETEMDGDEIEEADEGDEFDTEQLVHADGKEVKASTSVITSAMLDSWCGSIHENRSSGAIRSLMRAFRTACHYGDDAGEDAKSKWSTMSSSVFNKIMLFVLKEMDGILRGLLKLPTSGGQKQMIKDISNTKRWKSNNHLVKSYLGNALHVLNQMTDTEMISFTLRRLRFSSVFLAAFPVLLRKYMKVLLHFWGTGGGALPVVSFLFLRDLCMQLGSDCIDECIRGMYKAYLLNCQFMSATKLQHIQFLGNCFVELLRADLPNAYQHAFVFIRQLAMILREAHSGGTKTKKSSQKTNQSSKEAHNTKAKESFLKVYQWKYIHCLELWTAAICAYSSEPDFRPLAYPLTQIISGAARLVPTARYFPLRLRCIKMLNRIAASTNSFVPVSTLLLDMLEIKELHRPPTGGVGKAIDFRTVLRVSKLTLKTRAFQEACVLSVVEELAEHLAHWSYSVAFFELSFVPVVRLRNFCKSTNVERFRRETRQIIREDDKNAGVSPLSKYVAMLRQRAQQRNDSLKESSVLVGQNSAVFGTKITESDDDDDDDDGKDSKGDAVFSSSWLPAGNTKAEQSTEEKQKKKKRRKELQDETAFDEDIVEDFILSSDGEDGSVSDTPSDEEVSIKQKSSVEPSKKKGKSHGKKNRKRKRSKAVASAV</sequence>
<dbReference type="GeneID" id="107772222"/>
<keyword evidence="6" id="KW-1185">Reference proteome</keyword>
<dbReference type="GO" id="GO:0005634">
    <property type="term" value="C:nucleus"/>
    <property type="evidence" value="ECO:0007669"/>
    <property type="project" value="UniProtKB-SubCell"/>
</dbReference>